<feature type="binding site" evidence="6">
    <location>
        <position position="149"/>
    </location>
    <ligand>
        <name>(6S)-NADPHX</name>
        <dbReference type="ChEBI" id="CHEBI:64076"/>
    </ligand>
</feature>
<dbReference type="Pfam" id="PF01256">
    <property type="entry name" value="Carb_kinase"/>
    <property type="match status" value="1"/>
</dbReference>
<comment type="caution">
    <text evidence="8">The sequence shown here is derived from an EMBL/GenBank/DDBJ whole genome shotgun (WGS) entry which is preliminary data.</text>
</comment>
<proteinExistence type="inferred from homology"/>
<reference evidence="9" key="1">
    <citation type="journal article" date="2019" name="Int. J. Syst. Evol. Microbiol.">
        <title>The Global Catalogue of Microorganisms (GCM) 10K type strain sequencing project: providing services to taxonomists for standard genome sequencing and annotation.</title>
        <authorList>
            <consortium name="The Broad Institute Genomics Platform"/>
            <consortium name="The Broad Institute Genome Sequencing Center for Infectious Disease"/>
            <person name="Wu L."/>
            <person name="Ma J."/>
        </authorList>
    </citation>
    <scope>NUCLEOTIDE SEQUENCE [LARGE SCALE GENOMIC DNA]</scope>
    <source>
        <strain evidence="9">CECT 7649</strain>
    </source>
</reference>
<feature type="domain" description="YjeF C-terminal" evidence="7">
    <location>
        <begin position="5"/>
        <end position="272"/>
    </location>
</feature>
<dbReference type="Gene3D" id="3.40.1190.20">
    <property type="match status" value="1"/>
</dbReference>
<feature type="binding site" evidence="6">
    <location>
        <begin position="184"/>
        <end position="188"/>
    </location>
    <ligand>
        <name>AMP</name>
        <dbReference type="ChEBI" id="CHEBI:456215"/>
    </ligand>
</feature>
<dbReference type="InterPro" id="IPR029056">
    <property type="entry name" value="Ribokinase-like"/>
</dbReference>
<dbReference type="HAMAP" id="MF_01965">
    <property type="entry name" value="NADHX_dehydratase"/>
    <property type="match status" value="1"/>
</dbReference>
<dbReference type="InterPro" id="IPR000631">
    <property type="entry name" value="CARKD"/>
</dbReference>
<keyword evidence="5 6" id="KW-0456">Lyase</keyword>
<feature type="binding site" evidence="6">
    <location>
        <position position="98"/>
    </location>
    <ligand>
        <name>(6S)-NADPHX</name>
        <dbReference type="ChEBI" id="CHEBI:64076"/>
    </ligand>
</feature>
<dbReference type="EMBL" id="JBHTIZ010000023">
    <property type="protein sequence ID" value="MFD0984647.1"/>
    <property type="molecule type" value="Genomic_DNA"/>
</dbReference>
<dbReference type="NCBIfam" id="TIGR00196">
    <property type="entry name" value="yjeF_cterm"/>
    <property type="match status" value="1"/>
</dbReference>
<evidence type="ECO:0000256" key="4">
    <source>
        <dbReference type="ARBA" id="ARBA00023027"/>
    </source>
</evidence>
<keyword evidence="2 6" id="KW-0067">ATP-binding</keyword>
<keyword evidence="4 6" id="KW-0520">NAD</keyword>
<evidence type="ECO:0000313" key="8">
    <source>
        <dbReference type="EMBL" id="MFD0984647.1"/>
    </source>
</evidence>
<dbReference type="RefSeq" id="WP_379755819.1">
    <property type="nucleotide sequence ID" value="NZ_JBHSYB010000024.1"/>
</dbReference>
<sequence length="275" mass="29848">MLKLSLSIIKSILKIRKPDTNKGTYGHALLIVGCKGKMGAAVVSARACLRSGVGLLTLSVPSKERTILQISIPEAMTIDRKNKEIDYPFFSAIGIGSGLGITKKTQDVLIQLLEEYEQPLVIDADALNIISLNKNLLNKIPKGTILTPHTKEFDRLFGDHISKEERIKSAVKKAKEMNCIIVLKGHKTVITNGTESFQNSTGNSGLAKGGSGDALTGMITAFLASKYTPFESAKLGVYLHGLAADYTLENQSMESMLITDVIENIGYSFKSCLRN</sequence>
<comment type="function">
    <text evidence="6">Catalyzes the dehydration of the S-form of NAD(P)HX at the expense of ADP, which is converted to AMP. Together with NAD(P)HX epimerase, which catalyzes the epimerization of the S- and R-forms, the enzyme allows the repair of both epimers of NAD(P)HX, a damaged form of NAD(P)H that is a result of enzymatic or heat-dependent hydration.</text>
</comment>
<dbReference type="PROSITE" id="PS51383">
    <property type="entry name" value="YJEF_C_3"/>
    <property type="match status" value="1"/>
</dbReference>
<feature type="binding site" evidence="6">
    <location>
        <position position="40"/>
    </location>
    <ligand>
        <name>(6S)-NADPHX</name>
        <dbReference type="ChEBI" id="CHEBI:64076"/>
    </ligand>
</feature>
<evidence type="ECO:0000259" key="7">
    <source>
        <dbReference type="PROSITE" id="PS51383"/>
    </source>
</evidence>
<gene>
    <name evidence="6" type="primary">nnrD</name>
    <name evidence="8" type="ORF">ACFQ0S_09195</name>
</gene>
<accession>A0ABW3J4Z7</accession>
<comment type="subunit">
    <text evidence="6">Homotetramer.</text>
</comment>
<dbReference type="EC" id="4.2.1.136" evidence="6"/>
<protein>
    <recommendedName>
        <fullName evidence="6">ADP-dependent (S)-NAD(P)H-hydrate dehydratase</fullName>
        <ecNumber evidence="6">4.2.1.136</ecNumber>
    </recommendedName>
    <alternativeName>
        <fullName evidence="6">ADP-dependent NAD(P)HX dehydratase</fullName>
    </alternativeName>
</protein>
<evidence type="ECO:0000256" key="2">
    <source>
        <dbReference type="ARBA" id="ARBA00022840"/>
    </source>
</evidence>
<feature type="binding site" evidence="6">
    <location>
        <position position="213"/>
    </location>
    <ligand>
        <name>(6S)-NADPHX</name>
        <dbReference type="ChEBI" id="CHEBI:64076"/>
    </ligand>
</feature>
<comment type="catalytic activity">
    <reaction evidence="6">
        <text>(6S)-NADPHX + ADP = AMP + phosphate + NADPH + H(+)</text>
        <dbReference type="Rhea" id="RHEA:32235"/>
        <dbReference type="ChEBI" id="CHEBI:15378"/>
        <dbReference type="ChEBI" id="CHEBI:43474"/>
        <dbReference type="ChEBI" id="CHEBI:57783"/>
        <dbReference type="ChEBI" id="CHEBI:64076"/>
        <dbReference type="ChEBI" id="CHEBI:456215"/>
        <dbReference type="ChEBI" id="CHEBI:456216"/>
        <dbReference type="EC" id="4.2.1.136"/>
    </reaction>
</comment>
<dbReference type="PROSITE" id="PS51257">
    <property type="entry name" value="PROKAR_LIPOPROTEIN"/>
    <property type="match status" value="1"/>
</dbReference>
<dbReference type="CDD" id="cd01171">
    <property type="entry name" value="YXKO-related"/>
    <property type="match status" value="1"/>
</dbReference>
<keyword evidence="9" id="KW-1185">Reference proteome</keyword>
<comment type="cofactor">
    <cofactor evidence="6">
        <name>Mg(2+)</name>
        <dbReference type="ChEBI" id="CHEBI:18420"/>
    </cofactor>
</comment>
<evidence type="ECO:0000256" key="1">
    <source>
        <dbReference type="ARBA" id="ARBA00022741"/>
    </source>
</evidence>
<dbReference type="PANTHER" id="PTHR12592:SF0">
    <property type="entry name" value="ATP-DEPENDENT (S)-NAD(P)H-HYDRATE DEHYDRATASE"/>
    <property type="match status" value="1"/>
</dbReference>
<name>A0ABW3J4Z7_9FLAO</name>
<evidence type="ECO:0000313" key="9">
    <source>
        <dbReference type="Proteomes" id="UP001597051"/>
    </source>
</evidence>
<keyword evidence="1 6" id="KW-0547">Nucleotide-binding</keyword>
<dbReference type="Proteomes" id="UP001597051">
    <property type="component" value="Unassembled WGS sequence"/>
</dbReference>
<comment type="similarity">
    <text evidence="6">Belongs to the NnrD/CARKD family.</text>
</comment>
<dbReference type="PANTHER" id="PTHR12592">
    <property type="entry name" value="ATP-DEPENDENT (S)-NAD(P)H-HYDRATE DEHYDRATASE FAMILY MEMBER"/>
    <property type="match status" value="1"/>
</dbReference>
<evidence type="ECO:0000256" key="3">
    <source>
        <dbReference type="ARBA" id="ARBA00022857"/>
    </source>
</evidence>
<comment type="catalytic activity">
    <reaction evidence="6">
        <text>(6S)-NADHX + ADP = AMP + phosphate + NADH + H(+)</text>
        <dbReference type="Rhea" id="RHEA:32223"/>
        <dbReference type="ChEBI" id="CHEBI:15378"/>
        <dbReference type="ChEBI" id="CHEBI:43474"/>
        <dbReference type="ChEBI" id="CHEBI:57945"/>
        <dbReference type="ChEBI" id="CHEBI:64074"/>
        <dbReference type="ChEBI" id="CHEBI:456215"/>
        <dbReference type="ChEBI" id="CHEBI:456216"/>
        <dbReference type="EC" id="4.2.1.136"/>
    </reaction>
</comment>
<dbReference type="SUPFAM" id="SSF53613">
    <property type="entry name" value="Ribokinase-like"/>
    <property type="match status" value="1"/>
</dbReference>
<evidence type="ECO:0000256" key="6">
    <source>
        <dbReference type="HAMAP-Rule" id="MF_01965"/>
    </source>
</evidence>
<feature type="binding site" evidence="6">
    <location>
        <position position="212"/>
    </location>
    <ligand>
        <name>AMP</name>
        <dbReference type="ChEBI" id="CHEBI:456215"/>
    </ligand>
</feature>
<evidence type="ECO:0000256" key="5">
    <source>
        <dbReference type="ARBA" id="ARBA00023239"/>
    </source>
</evidence>
<organism evidence="8 9">
    <name type="scientific">Flavobacterium myungsuense</name>
    <dbReference type="NCBI Taxonomy" id="651823"/>
    <lineage>
        <taxon>Bacteria</taxon>
        <taxon>Pseudomonadati</taxon>
        <taxon>Bacteroidota</taxon>
        <taxon>Flavobacteriia</taxon>
        <taxon>Flavobacteriales</taxon>
        <taxon>Flavobacteriaceae</taxon>
        <taxon>Flavobacterium</taxon>
    </lineage>
</organism>
<keyword evidence="3 6" id="KW-0521">NADP</keyword>